<protein>
    <recommendedName>
        <fullName evidence="5">Galactose oxidase</fullName>
    </recommendedName>
</protein>
<dbReference type="Gene3D" id="2.120.10.70">
    <property type="entry name" value="Fucose-specific lectin"/>
    <property type="match status" value="1"/>
</dbReference>
<dbReference type="AlphaFoldDB" id="A0A1C5ANX9"/>
<evidence type="ECO:0000256" key="1">
    <source>
        <dbReference type="SAM" id="MobiDB-lite"/>
    </source>
</evidence>
<dbReference type="EMBL" id="FMCT01000015">
    <property type="protein sequence ID" value="SCF46939.1"/>
    <property type="molecule type" value="Genomic_DNA"/>
</dbReference>
<feature type="non-terminal residue" evidence="3">
    <location>
        <position position="155"/>
    </location>
</feature>
<evidence type="ECO:0008006" key="5">
    <source>
        <dbReference type="Google" id="ProtNLM"/>
    </source>
</evidence>
<dbReference type="SUPFAM" id="SSF89372">
    <property type="entry name" value="Fucose-specific lectin"/>
    <property type="match status" value="1"/>
</dbReference>
<feature type="region of interest" description="Disordered" evidence="1">
    <location>
        <begin position="29"/>
        <end position="56"/>
    </location>
</feature>
<evidence type="ECO:0000256" key="2">
    <source>
        <dbReference type="SAM" id="SignalP"/>
    </source>
</evidence>
<reference evidence="4" key="1">
    <citation type="submission" date="2016-06" db="EMBL/GenBank/DDBJ databases">
        <authorList>
            <person name="Varghese N."/>
            <person name="Submissions Spin"/>
        </authorList>
    </citation>
    <scope>NUCLEOTIDE SEQUENCE [LARGE SCALE GENOMIC DNA]</scope>
    <source>
        <strain evidence="4">DSM 43168</strain>
    </source>
</reference>
<keyword evidence="4" id="KW-1185">Reference proteome</keyword>
<gene>
    <name evidence="3" type="ORF">GA0070563_115110</name>
</gene>
<name>A0A1C5ANX9_9ACTN</name>
<dbReference type="STRING" id="47853.TK50_14580"/>
<feature type="chain" id="PRO_5008711425" description="Galactose oxidase" evidence="2">
    <location>
        <begin position="31"/>
        <end position="155"/>
    </location>
</feature>
<feature type="signal peptide" evidence="2">
    <location>
        <begin position="1"/>
        <end position="30"/>
    </location>
</feature>
<accession>A0A1C5ANX9</accession>
<dbReference type="Proteomes" id="UP000183585">
    <property type="component" value="Unassembled WGS sequence"/>
</dbReference>
<keyword evidence="2" id="KW-0732">Signal</keyword>
<organism evidence="3 4">
    <name type="scientific">Micromonospora carbonacea</name>
    <dbReference type="NCBI Taxonomy" id="47853"/>
    <lineage>
        <taxon>Bacteria</taxon>
        <taxon>Bacillati</taxon>
        <taxon>Actinomycetota</taxon>
        <taxon>Actinomycetes</taxon>
        <taxon>Micromonosporales</taxon>
        <taxon>Micromonosporaceae</taxon>
        <taxon>Micromonospora</taxon>
    </lineage>
</organism>
<evidence type="ECO:0000313" key="4">
    <source>
        <dbReference type="Proteomes" id="UP000183585"/>
    </source>
</evidence>
<sequence length="155" mass="15618">MHLTHPARTLGRLLVSVVGATALVAAPASAAPAQNWGRPQLPPASGWAPVPGDAGARSGPAATVYGGDLHLFARGAGDAVRVDRYNLTTDTWSGWATVPGTAGARSAPAATIYGGDLHLFTQGTGGTVRTNRYNASTNTWAGWTTVPGTAGATSA</sequence>
<proteinExistence type="predicted"/>
<evidence type="ECO:0000313" key="3">
    <source>
        <dbReference type="EMBL" id="SCF46939.1"/>
    </source>
</evidence>